<reference evidence="1 2" key="1">
    <citation type="submission" date="2014-09" db="EMBL/GenBank/DDBJ databases">
        <authorList>
            <person name="Magalhaes I.L.F."/>
            <person name="Oliveira U."/>
            <person name="Santos F.R."/>
            <person name="Vidigal T.H.D.A."/>
            <person name="Brescovit A.D."/>
            <person name="Santos A.J."/>
        </authorList>
    </citation>
    <scope>NUCLEOTIDE SEQUENCE [LARGE SCALE GENOMIC DNA]</scope>
</reference>
<proteinExistence type="predicted"/>
<evidence type="ECO:0000313" key="1">
    <source>
        <dbReference type="EMBL" id="CEH13284.1"/>
    </source>
</evidence>
<dbReference type="AlphaFoldDB" id="A0A0P1BB31"/>
<evidence type="ECO:0000313" key="2">
    <source>
        <dbReference type="Proteomes" id="UP000054845"/>
    </source>
</evidence>
<dbReference type="Proteomes" id="UP000054845">
    <property type="component" value="Unassembled WGS sequence"/>
</dbReference>
<name>A0A0P1BB31_9BASI</name>
<protein>
    <submittedName>
        <fullName evidence="1">Uncharacterized protein</fullName>
    </submittedName>
</protein>
<organism evidence="1 2">
    <name type="scientific">Ceraceosorus bombacis</name>
    <dbReference type="NCBI Taxonomy" id="401625"/>
    <lineage>
        <taxon>Eukaryota</taxon>
        <taxon>Fungi</taxon>
        <taxon>Dikarya</taxon>
        <taxon>Basidiomycota</taxon>
        <taxon>Ustilaginomycotina</taxon>
        <taxon>Exobasidiomycetes</taxon>
        <taxon>Ceraceosorales</taxon>
        <taxon>Ceraceosoraceae</taxon>
        <taxon>Ceraceosorus</taxon>
    </lineage>
</organism>
<keyword evidence="2" id="KW-1185">Reference proteome</keyword>
<accession>A0A0P1BB31</accession>
<dbReference type="EMBL" id="CCYA01000217">
    <property type="protein sequence ID" value="CEH13284.1"/>
    <property type="molecule type" value="Genomic_DNA"/>
</dbReference>
<sequence>MLVSPKSSNTDYIAPRKTSVRILRAANATGLAQRESSRHRRRRIGVPLSWPPATTSVALMFATGYTVTESVDKAGERIGRAMEPSNIRQMRVLLLGPTHLSRSSQMLLESNL</sequence>